<evidence type="ECO:0000256" key="3">
    <source>
        <dbReference type="ARBA" id="ARBA00012438"/>
    </source>
</evidence>
<keyword evidence="7" id="KW-0902">Two-component regulatory system</keyword>
<keyword evidence="9" id="KW-0812">Transmembrane</keyword>
<sequence length="955" mass="106705">MSGIARKVGLRQWIWKAFVQSALLPLILVETVLITCYLLSNQQMRDAQIAYLQHNALDSLEATANQNAQIIQNHLAHIASNTELFGHLAELALSTPSVAPIEQLATTEDGARYSPEDLGGAASFYSSLSPAGTPSQDRARRLSMLDPLMKEMKRHQPLISSLYFNAWDSYNRIYPWFRTDLQYPHNMRIPGYNFYYLADAAHNPDRLQRWTDVYLDPAGNGWMASSIFPVYRDDFLEGVVGMDLTVDGILQEIGKLHIGWGGYLLLVSKDMNILALPRAAEHDFDLRELTGHTYREAVRTERFKPDDFNLERRPDTRALAGLLAASPSGHAEITLRGKTHLAAWDEIQPAGWRLVALADKSEVMAATNSLAGHYQSIGYLLIAGMIGFYLCFFTYMWLRARSLSEKLRDSIDAIAEMLRRIGRGDWHPRRAVSSIHELDQMAESVMVMGEQLSLSEMQRSSAQQRLELVIESVTAGLWEYDLARDRLLFRGEFCKCFGLPDSELGRADLLSRIAPEDVPRLDAALQGLRIGNLTRIDLELRVLGPDESPLWMLCRGRILHLEQEPDRRLAAGTFVDIQVLKQVEEDLRHRTREAQAASQAKSRFISSISHELRTPLNAIHGFAQLLRMKATEEQADTQPLDEILLASGHLGQLVDDLLDWSSLQAEAPRLILRAVEVGALMLECSEMIRAQAETAGLDLHVALPDGPVYVMADARRLRQVLINLLSNGIKYNRPAGLLAMGTETIDGRLRLYVEDGGEGVEPALQQALFEPFQRLGKENTSIQGTGIGLSLCRELAELMQGCMGLHSEPGVGSRFWIELILAAAPEEAPRKSGPSPLSVYYLDDQAASQQRVAQALRGLARVTPFEHGDRLAQELENELPDLLLMDCKVPGAEVTDRLKTFPGGSDVPVILLSEAPDHRSLQHYAFKAVLRKPIDIQELRELVSSLMIQEESDVL</sequence>
<evidence type="ECO:0000256" key="2">
    <source>
        <dbReference type="ARBA" id="ARBA00004370"/>
    </source>
</evidence>
<dbReference type="PROSITE" id="PS50885">
    <property type="entry name" value="HAMP"/>
    <property type="match status" value="1"/>
</dbReference>
<name>A0A6J4E142_9PSED</name>
<feature type="domain" description="Histidine kinase" evidence="10">
    <location>
        <begin position="607"/>
        <end position="823"/>
    </location>
</feature>
<dbReference type="Gene3D" id="3.30.450.20">
    <property type="entry name" value="PAS domain"/>
    <property type="match status" value="2"/>
</dbReference>
<dbReference type="InterPro" id="IPR035965">
    <property type="entry name" value="PAS-like_dom_sf"/>
</dbReference>
<dbReference type="Gene3D" id="1.10.287.130">
    <property type="match status" value="1"/>
</dbReference>
<dbReference type="InterPro" id="IPR036890">
    <property type="entry name" value="HATPase_C_sf"/>
</dbReference>
<dbReference type="SUPFAM" id="SSF47384">
    <property type="entry name" value="Homodimeric domain of signal transducing histidine kinase"/>
    <property type="match status" value="1"/>
</dbReference>
<dbReference type="SMART" id="SM00388">
    <property type="entry name" value="HisKA"/>
    <property type="match status" value="1"/>
</dbReference>
<keyword evidence="4 8" id="KW-0597">Phosphoprotein</keyword>
<evidence type="ECO:0000313" key="13">
    <source>
        <dbReference type="EMBL" id="BCG23673.1"/>
    </source>
</evidence>
<dbReference type="RefSeq" id="WP_173173842.1">
    <property type="nucleotide sequence ID" value="NZ_AP023189.1"/>
</dbReference>
<dbReference type="SMART" id="SM00448">
    <property type="entry name" value="REC"/>
    <property type="match status" value="1"/>
</dbReference>
<dbReference type="InterPro" id="IPR005467">
    <property type="entry name" value="His_kinase_dom"/>
</dbReference>
<dbReference type="InterPro" id="IPR001789">
    <property type="entry name" value="Sig_transdc_resp-reg_receiver"/>
</dbReference>
<dbReference type="InterPro" id="IPR003661">
    <property type="entry name" value="HisK_dim/P_dom"/>
</dbReference>
<dbReference type="Pfam" id="PF02518">
    <property type="entry name" value="HATPase_c"/>
    <property type="match status" value="1"/>
</dbReference>
<accession>A0A6J4E142</accession>
<keyword evidence="5" id="KW-0808">Transferase</keyword>
<gene>
    <name evidence="13" type="ORF">TUM18999_18640</name>
</gene>
<dbReference type="InterPro" id="IPR003660">
    <property type="entry name" value="HAMP_dom"/>
</dbReference>
<dbReference type="KEGG" id="ptw:TUM18999_18640"/>
<feature type="domain" description="Response regulatory" evidence="11">
    <location>
        <begin position="838"/>
        <end position="947"/>
    </location>
</feature>
<protein>
    <recommendedName>
        <fullName evidence="3">histidine kinase</fullName>
        <ecNumber evidence="3">2.7.13.3</ecNumber>
    </recommendedName>
</protein>
<evidence type="ECO:0000256" key="5">
    <source>
        <dbReference type="ARBA" id="ARBA00022679"/>
    </source>
</evidence>
<dbReference type="Gene3D" id="3.30.565.10">
    <property type="entry name" value="Histidine kinase-like ATPase, C-terminal domain"/>
    <property type="match status" value="1"/>
</dbReference>
<dbReference type="Pfam" id="PF00072">
    <property type="entry name" value="Response_reg"/>
    <property type="match status" value="1"/>
</dbReference>
<dbReference type="SUPFAM" id="SSF55785">
    <property type="entry name" value="PYP-like sensor domain (PAS domain)"/>
    <property type="match status" value="1"/>
</dbReference>
<evidence type="ECO:0000256" key="1">
    <source>
        <dbReference type="ARBA" id="ARBA00000085"/>
    </source>
</evidence>
<evidence type="ECO:0000256" key="9">
    <source>
        <dbReference type="SAM" id="Phobius"/>
    </source>
</evidence>
<keyword evidence="6" id="KW-0418">Kinase</keyword>
<dbReference type="CDD" id="cd00082">
    <property type="entry name" value="HisKA"/>
    <property type="match status" value="1"/>
</dbReference>
<keyword evidence="9" id="KW-0472">Membrane</keyword>
<dbReference type="InterPro" id="IPR011006">
    <property type="entry name" value="CheY-like_superfamily"/>
</dbReference>
<dbReference type="InterPro" id="IPR050736">
    <property type="entry name" value="Sensor_HK_Regulatory"/>
</dbReference>
<dbReference type="AlphaFoldDB" id="A0A6J4E142"/>
<dbReference type="EMBL" id="AP023189">
    <property type="protein sequence ID" value="BCG23673.1"/>
    <property type="molecule type" value="Genomic_DNA"/>
</dbReference>
<dbReference type="SUPFAM" id="SSF52172">
    <property type="entry name" value="CheY-like"/>
    <property type="match status" value="1"/>
</dbReference>
<organism evidence="13 14">
    <name type="scientific">Pseudomonas tohonis</name>
    <dbReference type="NCBI Taxonomy" id="2725477"/>
    <lineage>
        <taxon>Bacteria</taxon>
        <taxon>Pseudomonadati</taxon>
        <taxon>Pseudomonadota</taxon>
        <taxon>Gammaproteobacteria</taxon>
        <taxon>Pseudomonadales</taxon>
        <taxon>Pseudomonadaceae</taxon>
        <taxon>Pseudomonas</taxon>
    </lineage>
</organism>
<dbReference type="InterPro" id="IPR004358">
    <property type="entry name" value="Sig_transdc_His_kin-like_C"/>
</dbReference>
<dbReference type="PROSITE" id="PS50110">
    <property type="entry name" value="RESPONSE_REGULATORY"/>
    <property type="match status" value="1"/>
</dbReference>
<dbReference type="Gene3D" id="3.40.50.2300">
    <property type="match status" value="1"/>
</dbReference>
<evidence type="ECO:0000259" key="11">
    <source>
        <dbReference type="PROSITE" id="PS50110"/>
    </source>
</evidence>
<evidence type="ECO:0000259" key="10">
    <source>
        <dbReference type="PROSITE" id="PS50109"/>
    </source>
</evidence>
<dbReference type="SUPFAM" id="SSF55874">
    <property type="entry name" value="ATPase domain of HSP90 chaperone/DNA topoisomerase II/histidine kinase"/>
    <property type="match status" value="1"/>
</dbReference>
<dbReference type="Pfam" id="PF00512">
    <property type="entry name" value="HisKA"/>
    <property type="match status" value="1"/>
</dbReference>
<feature type="domain" description="HAMP" evidence="12">
    <location>
        <begin position="405"/>
        <end position="457"/>
    </location>
</feature>
<evidence type="ECO:0000256" key="7">
    <source>
        <dbReference type="ARBA" id="ARBA00023012"/>
    </source>
</evidence>
<evidence type="ECO:0000259" key="12">
    <source>
        <dbReference type="PROSITE" id="PS50885"/>
    </source>
</evidence>
<keyword evidence="9" id="KW-1133">Transmembrane helix</keyword>
<dbReference type="InterPro" id="IPR036097">
    <property type="entry name" value="HisK_dim/P_sf"/>
</dbReference>
<dbReference type="GO" id="GO:0000155">
    <property type="term" value="F:phosphorelay sensor kinase activity"/>
    <property type="evidence" value="ECO:0007669"/>
    <property type="project" value="InterPro"/>
</dbReference>
<feature type="modified residue" description="4-aspartylphosphate" evidence="8">
    <location>
        <position position="886"/>
    </location>
</feature>
<reference evidence="13 14" key="1">
    <citation type="submission" date="2020-05" db="EMBL/GenBank/DDBJ databases">
        <title>Characterization of novel class B3 metallo-beta-lactamase from novel Pseudomonas species.</title>
        <authorList>
            <person name="Yamada K."/>
            <person name="Aoki K."/>
            <person name="Ishii Y."/>
        </authorList>
    </citation>
    <scope>NUCLEOTIDE SEQUENCE [LARGE SCALE GENOMIC DNA]</scope>
    <source>
        <strain evidence="13 14">TUM18999</strain>
    </source>
</reference>
<dbReference type="Proteomes" id="UP000509383">
    <property type="component" value="Chromosome"/>
</dbReference>
<evidence type="ECO:0000313" key="14">
    <source>
        <dbReference type="Proteomes" id="UP000509383"/>
    </source>
</evidence>
<dbReference type="PROSITE" id="PS50109">
    <property type="entry name" value="HIS_KIN"/>
    <property type="match status" value="1"/>
</dbReference>
<dbReference type="PRINTS" id="PR00344">
    <property type="entry name" value="BCTRLSENSOR"/>
</dbReference>
<dbReference type="PANTHER" id="PTHR43711">
    <property type="entry name" value="TWO-COMPONENT HISTIDINE KINASE"/>
    <property type="match status" value="1"/>
</dbReference>
<dbReference type="InterPro" id="IPR003594">
    <property type="entry name" value="HATPase_dom"/>
</dbReference>
<comment type="catalytic activity">
    <reaction evidence="1">
        <text>ATP + protein L-histidine = ADP + protein N-phospho-L-histidine.</text>
        <dbReference type="EC" id="2.7.13.3"/>
    </reaction>
</comment>
<dbReference type="GO" id="GO:0016020">
    <property type="term" value="C:membrane"/>
    <property type="evidence" value="ECO:0007669"/>
    <property type="project" value="UniProtKB-SubCell"/>
</dbReference>
<dbReference type="SMART" id="SM00387">
    <property type="entry name" value="HATPase_c"/>
    <property type="match status" value="1"/>
</dbReference>
<proteinExistence type="predicted"/>
<comment type="subcellular location">
    <subcellularLocation>
        <location evidence="2">Membrane</location>
    </subcellularLocation>
</comment>
<dbReference type="PANTHER" id="PTHR43711:SF31">
    <property type="entry name" value="HISTIDINE KINASE"/>
    <property type="match status" value="1"/>
</dbReference>
<evidence type="ECO:0000256" key="8">
    <source>
        <dbReference type="PROSITE-ProRule" id="PRU00169"/>
    </source>
</evidence>
<feature type="transmembrane region" description="Helical" evidence="9">
    <location>
        <begin position="21"/>
        <end position="40"/>
    </location>
</feature>
<evidence type="ECO:0000256" key="6">
    <source>
        <dbReference type="ARBA" id="ARBA00022777"/>
    </source>
</evidence>
<evidence type="ECO:0000256" key="4">
    <source>
        <dbReference type="ARBA" id="ARBA00022553"/>
    </source>
</evidence>
<feature type="transmembrane region" description="Helical" evidence="9">
    <location>
        <begin position="377"/>
        <end position="398"/>
    </location>
</feature>
<dbReference type="EC" id="2.7.13.3" evidence="3"/>